<dbReference type="InterPro" id="IPR000375">
    <property type="entry name" value="Dynamin_stalk"/>
</dbReference>
<dbReference type="GO" id="GO:0005758">
    <property type="term" value="C:mitochondrial intermembrane space"/>
    <property type="evidence" value="ECO:0007669"/>
    <property type="project" value="UniProtKB-SubCell"/>
</dbReference>
<comment type="caution">
    <text evidence="20">The sequence shown here is derived from an EMBL/GenBank/DDBJ whole genome shotgun (WGS) entry which is preliminary data.</text>
</comment>
<dbReference type="Pfam" id="PF24550">
    <property type="entry name" value="LIS_MGM1"/>
    <property type="match status" value="1"/>
</dbReference>
<dbReference type="Pfam" id="PF00350">
    <property type="entry name" value="Dynamin_N"/>
    <property type="match status" value="1"/>
</dbReference>
<reference evidence="20" key="1">
    <citation type="journal article" date="2021" name="Nat. Commun.">
        <title>Genetic determinants of endophytism in the Arabidopsis root mycobiome.</title>
        <authorList>
            <person name="Mesny F."/>
            <person name="Miyauchi S."/>
            <person name="Thiergart T."/>
            <person name="Pickel B."/>
            <person name="Atanasova L."/>
            <person name="Karlsson M."/>
            <person name="Huettel B."/>
            <person name="Barry K.W."/>
            <person name="Haridas S."/>
            <person name="Chen C."/>
            <person name="Bauer D."/>
            <person name="Andreopoulos W."/>
            <person name="Pangilinan J."/>
            <person name="LaButti K."/>
            <person name="Riley R."/>
            <person name="Lipzen A."/>
            <person name="Clum A."/>
            <person name="Drula E."/>
            <person name="Henrissat B."/>
            <person name="Kohler A."/>
            <person name="Grigoriev I.V."/>
            <person name="Martin F.M."/>
            <person name="Hacquard S."/>
        </authorList>
    </citation>
    <scope>NUCLEOTIDE SEQUENCE</scope>
    <source>
        <strain evidence="20">MPI-CAGE-CH-0235</strain>
    </source>
</reference>
<evidence type="ECO:0000256" key="9">
    <source>
        <dbReference type="ARBA" id="ARBA00022842"/>
    </source>
</evidence>
<dbReference type="PRINTS" id="PR00195">
    <property type="entry name" value="DYNAMIN"/>
</dbReference>
<keyword evidence="11" id="KW-1133">Transmembrane helix</keyword>
<keyword evidence="6 17" id="KW-0547">Nucleotide-binding</keyword>
<gene>
    <name evidence="20" type="ORF">B0I35DRAFT_393272</name>
</gene>
<evidence type="ECO:0000256" key="3">
    <source>
        <dbReference type="ARBA" id="ARBA00011980"/>
    </source>
</evidence>
<evidence type="ECO:0000256" key="6">
    <source>
        <dbReference type="ARBA" id="ARBA00022741"/>
    </source>
</evidence>
<dbReference type="InterPro" id="IPR020850">
    <property type="entry name" value="GED_dom"/>
</dbReference>
<dbReference type="GO" id="GO:0031623">
    <property type="term" value="P:receptor internalization"/>
    <property type="evidence" value="ECO:0007669"/>
    <property type="project" value="TreeGrafter"/>
</dbReference>
<name>A0A8K0SQM2_9HYPO</name>
<dbReference type="SMART" id="SM00053">
    <property type="entry name" value="DYNc"/>
    <property type="match status" value="1"/>
</dbReference>
<keyword evidence="4" id="KW-0812">Transmembrane</keyword>
<evidence type="ECO:0000313" key="20">
    <source>
        <dbReference type="EMBL" id="KAH7318769.1"/>
    </source>
</evidence>
<keyword evidence="8 20" id="KW-0378">Hydrolase</keyword>
<keyword evidence="10" id="KW-0809">Transit peptide</keyword>
<evidence type="ECO:0000256" key="14">
    <source>
        <dbReference type="ARBA" id="ARBA00023136"/>
    </source>
</evidence>
<dbReference type="EMBL" id="JAGPNK010000007">
    <property type="protein sequence ID" value="KAH7318769.1"/>
    <property type="molecule type" value="Genomic_DNA"/>
</dbReference>
<feature type="domain" description="Dynamin-type G" evidence="19">
    <location>
        <begin position="237"/>
        <end position="510"/>
    </location>
</feature>
<comment type="catalytic activity">
    <reaction evidence="16">
        <text>GTP + H2O = GDP + phosphate + H(+)</text>
        <dbReference type="Rhea" id="RHEA:19669"/>
        <dbReference type="ChEBI" id="CHEBI:15377"/>
        <dbReference type="ChEBI" id="CHEBI:15378"/>
        <dbReference type="ChEBI" id="CHEBI:37565"/>
        <dbReference type="ChEBI" id="CHEBI:43474"/>
        <dbReference type="ChEBI" id="CHEBI:58189"/>
        <dbReference type="EC" id="3.6.5.5"/>
    </reaction>
</comment>
<evidence type="ECO:0000256" key="2">
    <source>
        <dbReference type="ARBA" id="ARBA00004569"/>
    </source>
</evidence>
<evidence type="ECO:0000256" key="7">
    <source>
        <dbReference type="ARBA" id="ARBA00022792"/>
    </source>
</evidence>
<keyword evidence="12" id="KW-0496">Mitochondrion</keyword>
<dbReference type="Pfam" id="PF01031">
    <property type="entry name" value="Dynamin_M"/>
    <property type="match status" value="1"/>
</dbReference>
<dbReference type="InterPro" id="IPR027417">
    <property type="entry name" value="P-loop_NTPase"/>
</dbReference>
<evidence type="ECO:0000259" key="19">
    <source>
        <dbReference type="PROSITE" id="PS51718"/>
    </source>
</evidence>
<dbReference type="PROSITE" id="PS00410">
    <property type="entry name" value="G_DYNAMIN_1"/>
    <property type="match status" value="1"/>
</dbReference>
<accession>A0A8K0SQM2</accession>
<dbReference type="GO" id="GO:0046872">
    <property type="term" value="F:metal ion binding"/>
    <property type="evidence" value="ECO:0007669"/>
    <property type="project" value="UniProtKB-KW"/>
</dbReference>
<dbReference type="InterPro" id="IPR045063">
    <property type="entry name" value="Dynamin_N"/>
</dbReference>
<proteinExistence type="inferred from homology"/>
<dbReference type="PANTHER" id="PTHR11566">
    <property type="entry name" value="DYNAMIN"/>
    <property type="match status" value="1"/>
</dbReference>
<evidence type="ECO:0000313" key="21">
    <source>
        <dbReference type="Proteomes" id="UP000813444"/>
    </source>
</evidence>
<evidence type="ECO:0000256" key="4">
    <source>
        <dbReference type="ARBA" id="ARBA00022692"/>
    </source>
</evidence>
<dbReference type="InterPro" id="IPR022812">
    <property type="entry name" value="Dynamin"/>
</dbReference>
<keyword evidence="7" id="KW-0999">Mitochondrion inner membrane</keyword>
<sequence>MSGRMLAAGLRPVARRAIAEPARYIHRFPTGGLLRADASIRATRMRMWFGGNAFHNAVTVRNASFARILPKLMVKFLRVPAMFGGLAIGALAWVQYQANQAGTFAVELFNNTRETVTATASSIFDSAMDVAQQTRQGWENTKEQVDLPDWMRKLLRIHEDIGTGGSGGPGGDGDPKQSRAGIATAVGTSAAAYGYEQSPEDDTRDANEIAQDDQMMVLTKKMIEIRNILQKVGQSSSLTLPSIVVIGSQSSGKSSVLEAIVGHEFLPKGSNMVTRRPIELTLVNTPNTKEEYGEFPDLGLRRITDFSSIQRTLTELNLAVPDSECVSDDPIHLTVYSPNVPDLSLIDLPGYIQVVGHDQPLQLKQKITELCDKYIQAPNVILAISAADVDLANSTALRASRRVDPRGERTIGVVTKMDLVDPIRGAAILNDKQYPLRLGYVGVVSKVPHTAGLFKKGPANLHSAIAQNEHSYFSSHPLEFGSDADVQVGTTTLRKKLMHVLEQTMSSSLQSTSNAIKQELEEATYEFKVQYNDRPLSAESYLAESLDAFKHSFKQFTEEFGRPQMHELLKNELDQKVLDLLAARYWNKPISDLSMAHPELDNIADLPKADPDSIYWHRQLDASTSALTKLGVGRLATTVVASSIQSHIERLLSESSFSNHPFAQGAIMDAASMILNERFYSTSDQVENCIKPYKFEIDIEDREWAQGREHVAGTLKNELRDCESALTQLETSVGGRRKLREVMGFVDKVRKGDIVIDGEGNSGAGGFSAALLSKGREAVFLRDRADIIKMRLMAVKSKQCANLKNKYYCPEVFLDAAASKLASTAVLFLNVELLSEFYYNFPRELDLRLGRHLSQDQVEKFAKEDPKIRRHLEVIRRKELLELVLDKMESLKQLEGRERAVKGGKSDKVKERGRWGLF</sequence>
<evidence type="ECO:0000256" key="17">
    <source>
        <dbReference type="RuleBase" id="RU003932"/>
    </source>
</evidence>
<keyword evidence="5" id="KW-0479">Metal-binding</keyword>
<evidence type="ECO:0000256" key="1">
    <source>
        <dbReference type="ARBA" id="ARBA00004273"/>
    </source>
</evidence>
<organism evidence="20 21">
    <name type="scientific">Stachybotrys elegans</name>
    <dbReference type="NCBI Taxonomy" id="80388"/>
    <lineage>
        <taxon>Eukaryota</taxon>
        <taxon>Fungi</taxon>
        <taxon>Dikarya</taxon>
        <taxon>Ascomycota</taxon>
        <taxon>Pezizomycotina</taxon>
        <taxon>Sordariomycetes</taxon>
        <taxon>Hypocreomycetidae</taxon>
        <taxon>Hypocreales</taxon>
        <taxon>Stachybotryaceae</taxon>
        <taxon>Stachybotrys</taxon>
    </lineage>
</organism>
<dbReference type="InterPro" id="IPR030381">
    <property type="entry name" value="G_DYNAMIN_dom"/>
</dbReference>
<dbReference type="Gene3D" id="3.40.50.300">
    <property type="entry name" value="P-loop containing nucleotide triphosphate hydrolases"/>
    <property type="match status" value="1"/>
</dbReference>
<dbReference type="InterPro" id="IPR001401">
    <property type="entry name" value="Dynamin_GTPase"/>
</dbReference>
<dbReference type="EC" id="3.6.5.5" evidence="3"/>
<evidence type="ECO:0000256" key="16">
    <source>
        <dbReference type="ARBA" id="ARBA00048040"/>
    </source>
</evidence>
<evidence type="ECO:0000256" key="5">
    <source>
        <dbReference type="ARBA" id="ARBA00022723"/>
    </source>
</evidence>
<feature type="domain" description="GED" evidence="18">
    <location>
        <begin position="803"/>
        <end position="896"/>
    </location>
</feature>
<evidence type="ECO:0000256" key="11">
    <source>
        <dbReference type="ARBA" id="ARBA00022989"/>
    </source>
</evidence>
<dbReference type="GO" id="GO:0003924">
    <property type="term" value="F:GTPase activity"/>
    <property type="evidence" value="ECO:0007669"/>
    <property type="project" value="InterPro"/>
</dbReference>
<dbReference type="GO" id="GO:0005525">
    <property type="term" value="F:GTP binding"/>
    <property type="evidence" value="ECO:0007669"/>
    <property type="project" value="UniProtKB-KW"/>
</dbReference>
<keyword evidence="9" id="KW-0460">Magnesium</keyword>
<dbReference type="FunFam" id="3.40.50.300:FF:000741">
    <property type="entry name" value="Putative mitochondrial dynamin GTPase"/>
    <property type="match status" value="1"/>
</dbReference>
<keyword evidence="21" id="KW-1185">Reference proteome</keyword>
<dbReference type="AlphaFoldDB" id="A0A8K0SQM2"/>
<evidence type="ECO:0000256" key="13">
    <source>
        <dbReference type="ARBA" id="ARBA00023134"/>
    </source>
</evidence>
<dbReference type="InterPro" id="IPR056495">
    <property type="entry name" value="LIS_MGM1"/>
</dbReference>
<dbReference type="CDD" id="cd08771">
    <property type="entry name" value="DLP_1"/>
    <property type="match status" value="1"/>
</dbReference>
<dbReference type="GO" id="GO:0005874">
    <property type="term" value="C:microtubule"/>
    <property type="evidence" value="ECO:0007669"/>
    <property type="project" value="TreeGrafter"/>
</dbReference>
<keyword evidence="14" id="KW-0472">Membrane</keyword>
<dbReference type="PROSITE" id="PS51718">
    <property type="entry name" value="G_DYNAMIN_2"/>
    <property type="match status" value="1"/>
</dbReference>
<evidence type="ECO:0000256" key="12">
    <source>
        <dbReference type="ARBA" id="ARBA00023128"/>
    </source>
</evidence>
<dbReference type="Proteomes" id="UP000813444">
    <property type="component" value="Unassembled WGS sequence"/>
</dbReference>
<comment type="subcellular location">
    <subcellularLocation>
        <location evidence="1">Mitochondrion inner membrane</location>
    </subcellularLocation>
    <subcellularLocation>
        <location evidence="2">Mitochondrion intermembrane space</location>
    </subcellularLocation>
</comment>
<dbReference type="SUPFAM" id="SSF52540">
    <property type="entry name" value="P-loop containing nucleoside triphosphate hydrolases"/>
    <property type="match status" value="1"/>
</dbReference>
<evidence type="ECO:0000259" key="18">
    <source>
        <dbReference type="PROSITE" id="PS51388"/>
    </source>
</evidence>
<evidence type="ECO:0000256" key="15">
    <source>
        <dbReference type="ARBA" id="ARBA00023157"/>
    </source>
</evidence>
<dbReference type="OrthoDB" id="5061070at2759"/>
<protein>
    <recommendedName>
        <fullName evidence="3">dynamin GTPase</fullName>
        <ecNumber evidence="3">3.6.5.5</ecNumber>
    </recommendedName>
</protein>
<dbReference type="InterPro" id="IPR019762">
    <property type="entry name" value="Dynamin_GTPase_CS"/>
</dbReference>
<dbReference type="GO" id="GO:0061024">
    <property type="term" value="P:membrane organization"/>
    <property type="evidence" value="ECO:0007669"/>
    <property type="project" value="UniProtKB-ARBA"/>
</dbReference>
<dbReference type="PROSITE" id="PS51388">
    <property type="entry name" value="GED"/>
    <property type="match status" value="1"/>
</dbReference>
<evidence type="ECO:0000256" key="8">
    <source>
        <dbReference type="ARBA" id="ARBA00022801"/>
    </source>
</evidence>
<dbReference type="GO" id="GO:0008017">
    <property type="term" value="F:microtubule binding"/>
    <property type="evidence" value="ECO:0007669"/>
    <property type="project" value="TreeGrafter"/>
</dbReference>
<dbReference type="GO" id="GO:0005743">
    <property type="term" value="C:mitochondrial inner membrane"/>
    <property type="evidence" value="ECO:0007669"/>
    <property type="project" value="UniProtKB-SubCell"/>
</dbReference>
<keyword evidence="15" id="KW-1015">Disulfide bond</keyword>
<dbReference type="PANTHER" id="PTHR11566:SF212">
    <property type="entry name" value="DYNAMIN"/>
    <property type="match status" value="1"/>
</dbReference>
<keyword evidence="13 17" id="KW-0342">GTP-binding</keyword>
<evidence type="ECO:0000256" key="10">
    <source>
        <dbReference type="ARBA" id="ARBA00022946"/>
    </source>
</evidence>
<comment type="similarity">
    <text evidence="17">Belongs to the TRAFAC class dynamin-like GTPase superfamily. Dynamin/Fzo/YdjA family.</text>
</comment>
<dbReference type="GO" id="GO:0005886">
    <property type="term" value="C:plasma membrane"/>
    <property type="evidence" value="ECO:0007669"/>
    <property type="project" value="TreeGrafter"/>
</dbReference>